<keyword evidence="2" id="KW-1185">Reference proteome</keyword>
<dbReference type="AlphaFoldDB" id="A0AAV9XI67"/>
<dbReference type="EMBL" id="JAVHJO010000004">
    <property type="protein sequence ID" value="KAK6541251.1"/>
    <property type="molecule type" value="Genomic_DNA"/>
</dbReference>
<evidence type="ECO:0000313" key="2">
    <source>
        <dbReference type="Proteomes" id="UP001365542"/>
    </source>
</evidence>
<protein>
    <submittedName>
        <fullName evidence="1">Uncharacterized protein</fullName>
    </submittedName>
</protein>
<comment type="caution">
    <text evidence="1">The sequence shown here is derived from an EMBL/GenBank/DDBJ whole genome shotgun (WGS) entry which is preliminary data.</text>
</comment>
<reference evidence="1 2" key="1">
    <citation type="submission" date="2019-10" db="EMBL/GenBank/DDBJ databases">
        <authorList>
            <person name="Palmer J.M."/>
        </authorList>
    </citation>
    <scope>NUCLEOTIDE SEQUENCE [LARGE SCALE GENOMIC DNA]</scope>
    <source>
        <strain evidence="1 2">TWF694</strain>
    </source>
</reference>
<accession>A0AAV9XI67</accession>
<evidence type="ECO:0000313" key="1">
    <source>
        <dbReference type="EMBL" id="KAK6541251.1"/>
    </source>
</evidence>
<dbReference type="Proteomes" id="UP001365542">
    <property type="component" value="Unassembled WGS sequence"/>
</dbReference>
<proteinExistence type="predicted"/>
<gene>
    <name evidence="1" type="ORF">TWF694_008617</name>
</gene>
<sequence>MARTVSDSSYDGKLVEVIVASEDCRMSESALEIGGRLEGPVRTRKNLVWIVMYCNVSWVMHKQVVRSIEINICAAAADDEDDDKDPIEGKRRFENRISTWSIIR</sequence>
<name>A0AAV9XI67_9PEZI</name>
<organism evidence="1 2">
    <name type="scientific">Orbilia ellipsospora</name>
    <dbReference type="NCBI Taxonomy" id="2528407"/>
    <lineage>
        <taxon>Eukaryota</taxon>
        <taxon>Fungi</taxon>
        <taxon>Dikarya</taxon>
        <taxon>Ascomycota</taxon>
        <taxon>Pezizomycotina</taxon>
        <taxon>Orbiliomycetes</taxon>
        <taxon>Orbiliales</taxon>
        <taxon>Orbiliaceae</taxon>
        <taxon>Orbilia</taxon>
    </lineage>
</organism>